<dbReference type="InterPro" id="IPR015527">
    <property type="entry name" value="Pept_C26_g-glut_hydrolase"/>
</dbReference>
<dbReference type="InterPro" id="IPR029062">
    <property type="entry name" value="Class_I_gatase-like"/>
</dbReference>
<evidence type="ECO:0000256" key="3">
    <source>
        <dbReference type="ARBA" id="ARBA00022525"/>
    </source>
</evidence>
<evidence type="ECO:0000256" key="6">
    <source>
        <dbReference type="PIRSR" id="PIRSR615527-1"/>
    </source>
</evidence>
<dbReference type="SUPFAM" id="SSF52317">
    <property type="entry name" value="Class I glutamine amidotransferase-like"/>
    <property type="match status" value="1"/>
</dbReference>
<evidence type="ECO:0000256" key="5">
    <source>
        <dbReference type="ARBA" id="ARBA00022801"/>
    </source>
</evidence>
<dbReference type="GO" id="GO:0005576">
    <property type="term" value="C:extracellular region"/>
    <property type="evidence" value="ECO:0007669"/>
    <property type="project" value="UniProtKB-SubCell"/>
</dbReference>
<dbReference type="EC" id="3.4.19.9" evidence="7"/>
<dbReference type="Gene3D" id="3.40.50.880">
    <property type="match status" value="1"/>
</dbReference>
<dbReference type="InterPro" id="IPR011697">
    <property type="entry name" value="Peptidase_C26"/>
</dbReference>
<evidence type="ECO:0000313" key="9">
    <source>
        <dbReference type="Proteomes" id="UP001153636"/>
    </source>
</evidence>
<keyword evidence="9" id="KW-1185">Reference proteome</keyword>
<feature type="active site" description="Proton donor" evidence="6">
    <location>
        <position position="238"/>
    </location>
</feature>
<dbReference type="PROSITE" id="PS51275">
    <property type="entry name" value="PEPTIDASE_C26_GGH"/>
    <property type="match status" value="1"/>
</dbReference>
<comment type="catalytic activity">
    <reaction evidence="7">
        <text>(6S)-5,6,7,8-tetrahydrofolyl-(gamma-L-Glu)(n) + (n-1) H2O = (6S)-5,6,7,8-tetrahydrofolate + (n-1) L-glutamate</text>
        <dbReference type="Rhea" id="RHEA:56784"/>
        <dbReference type="Rhea" id="RHEA-COMP:14738"/>
        <dbReference type="ChEBI" id="CHEBI:15377"/>
        <dbReference type="ChEBI" id="CHEBI:29985"/>
        <dbReference type="ChEBI" id="CHEBI:57453"/>
        <dbReference type="ChEBI" id="CHEBI:141005"/>
        <dbReference type="EC" id="3.4.19.9"/>
    </reaction>
</comment>
<dbReference type="GO" id="GO:0034722">
    <property type="term" value="F:gamma-glutamyl-peptidase activity"/>
    <property type="evidence" value="ECO:0007669"/>
    <property type="project" value="UniProtKB-UniRule"/>
</dbReference>
<evidence type="ECO:0000256" key="4">
    <source>
        <dbReference type="ARBA" id="ARBA00022729"/>
    </source>
</evidence>
<comment type="similarity">
    <text evidence="2">Belongs to the peptidase C26 family.</text>
</comment>
<organism evidence="8 9">
    <name type="scientific">Psylliodes chrysocephalus</name>
    <dbReference type="NCBI Taxonomy" id="3402493"/>
    <lineage>
        <taxon>Eukaryota</taxon>
        <taxon>Metazoa</taxon>
        <taxon>Ecdysozoa</taxon>
        <taxon>Arthropoda</taxon>
        <taxon>Hexapoda</taxon>
        <taxon>Insecta</taxon>
        <taxon>Pterygota</taxon>
        <taxon>Neoptera</taxon>
        <taxon>Endopterygota</taxon>
        <taxon>Coleoptera</taxon>
        <taxon>Polyphaga</taxon>
        <taxon>Cucujiformia</taxon>
        <taxon>Chrysomeloidea</taxon>
        <taxon>Chrysomelidae</taxon>
        <taxon>Galerucinae</taxon>
        <taxon>Alticini</taxon>
        <taxon>Psylliodes</taxon>
    </lineage>
</organism>
<sequence>MLRRSTFWFYSCLHMVFTYSSETPIIGILTQETYIVAKYLPENRYNSFLAASYVKFLEGSGARVVPVWIGQNKEYYERVVNYTNGILFPGGGTYFNETDGYGEAARQIYKLALESNARGVYYPILGICLGMQVLVFSHIGTDIRIHRSLKHTAVPLDFTEGYEKSKLFSNTPKHILHILKSKNVTHNLHRYSITEEILNKHRLLDQWRILSTNRGDDENEFISSMEHKNFPIYGIQFHPEKNIFEFKKNYGIPHSADAVKSAQFFANFFVDECRKNNNGFPSEELEENSLIYNYIPLYTGLNGSSHVQLYVFSKDDYTKCLLV</sequence>
<evidence type="ECO:0000256" key="1">
    <source>
        <dbReference type="ARBA" id="ARBA00004239"/>
    </source>
</evidence>
<proteinExistence type="inferred from homology"/>
<dbReference type="PANTHER" id="PTHR11315">
    <property type="entry name" value="PROTEASE FAMILY C26 GAMMA-GLUTAMYL HYDROLASE"/>
    <property type="match status" value="1"/>
</dbReference>
<reference evidence="8" key="1">
    <citation type="submission" date="2022-01" db="EMBL/GenBank/DDBJ databases">
        <authorList>
            <person name="King R."/>
        </authorList>
    </citation>
    <scope>NUCLEOTIDE SEQUENCE</scope>
</reference>
<evidence type="ECO:0000256" key="2">
    <source>
        <dbReference type="ARBA" id="ARBA00011083"/>
    </source>
</evidence>
<keyword evidence="5 7" id="KW-0378">Hydrolase</keyword>
<dbReference type="GO" id="GO:0005773">
    <property type="term" value="C:vacuole"/>
    <property type="evidence" value="ECO:0007669"/>
    <property type="project" value="TreeGrafter"/>
</dbReference>
<evidence type="ECO:0000256" key="7">
    <source>
        <dbReference type="PROSITE-ProRule" id="PRU00607"/>
    </source>
</evidence>
<comment type="subcellular location">
    <subcellularLocation>
        <location evidence="1">Secreted</location>
        <location evidence="1">Extracellular space</location>
    </subcellularLocation>
</comment>
<dbReference type="PROSITE" id="PS51273">
    <property type="entry name" value="GATASE_TYPE_1"/>
    <property type="match status" value="1"/>
</dbReference>
<dbReference type="FunFam" id="3.40.50.880:FF:000024">
    <property type="entry name" value="Folate gamma-glutamyl hydrolase"/>
    <property type="match status" value="1"/>
</dbReference>
<dbReference type="Proteomes" id="UP001153636">
    <property type="component" value="Chromosome 3"/>
</dbReference>
<keyword evidence="3" id="KW-0964">Secreted</keyword>
<protein>
    <recommendedName>
        <fullName evidence="7">folate gamma-glutamyl hydrolase</fullName>
        <ecNumber evidence="7">3.4.19.9</ecNumber>
    </recommendedName>
</protein>
<feature type="active site" evidence="7">
    <location>
        <position position="238"/>
    </location>
</feature>
<dbReference type="AlphaFoldDB" id="A0A9P0D1F2"/>
<gene>
    <name evidence="8" type="ORF">PSYICH_LOCUS9415</name>
</gene>
<dbReference type="EMBL" id="OV651815">
    <property type="protein sequence ID" value="CAH1108101.1"/>
    <property type="molecule type" value="Genomic_DNA"/>
</dbReference>
<keyword evidence="4" id="KW-0732">Signal</keyword>
<name>A0A9P0D1F2_9CUCU</name>
<dbReference type="Pfam" id="PF07722">
    <property type="entry name" value="Peptidase_C26"/>
    <property type="match status" value="1"/>
</dbReference>
<accession>A0A9P0D1F2</accession>
<feature type="active site" description="Nucleophile" evidence="6 7">
    <location>
        <position position="128"/>
    </location>
</feature>
<dbReference type="GO" id="GO:0046900">
    <property type="term" value="P:tetrahydrofolylpolyglutamate metabolic process"/>
    <property type="evidence" value="ECO:0007669"/>
    <property type="project" value="TreeGrafter"/>
</dbReference>
<dbReference type="OrthoDB" id="64220at2759"/>
<evidence type="ECO:0000313" key="8">
    <source>
        <dbReference type="EMBL" id="CAH1108101.1"/>
    </source>
</evidence>
<dbReference type="PANTHER" id="PTHR11315:SF0">
    <property type="entry name" value="FOLATE GAMMA-GLUTAMYL HYDROLASE"/>
    <property type="match status" value="1"/>
</dbReference>